<dbReference type="InterPro" id="IPR041698">
    <property type="entry name" value="Methyltransf_25"/>
</dbReference>
<accession>A0A3L6FB09</accession>
<comment type="caution">
    <text evidence="2">The sequence shown here is derived from an EMBL/GenBank/DDBJ whole genome shotgun (WGS) entry which is preliminary data.</text>
</comment>
<dbReference type="SUPFAM" id="SSF53335">
    <property type="entry name" value="S-adenosyl-L-methionine-dependent methyltransferases"/>
    <property type="match status" value="1"/>
</dbReference>
<dbReference type="CDD" id="cd02440">
    <property type="entry name" value="AdoMet_MTases"/>
    <property type="match status" value="1"/>
</dbReference>
<dbReference type="AlphaFoldDB" id="A0A3L6FB09"/>
<reference evidence="2" key="1">
    <citation type="journal article" date="2018" name="Nat. Genet.">
        <title>Extensive intraspecific gene order and gene structural variations between Mo17 and other maize genomes.</title>
        <authorList>
            <person name="Sun S."/>
            <person name="Zhou Y."/>
            <person name="Chen J."/>
            <person name="Shi J."/>
            <person name="Zhao H."/>
            <person name="Zhao H."/>
            <person name="Song W."/>
            <person name="Zhang M."/>
            <person name="Cui Y."/>
            <person name="Dong X."/>
            <person name="Liu H."/>
            <person name="Ma X."/>
            <person name="Jiao Y."/>
            <person name="Wang B."/>
            <person name="Wei X."/>
            <person name="Stein J.C."/>
            <person name="Glaubitz J.C."/>
            <person name="Lu F."/>
            <person name="Yu G."/>
            <person name="Liang C."/>
            <person name="Fengler K."/>
            <person name="Li B."/>
            <person name="Rafalski A."/>
            <person name="Schnable P.S."/>
            <person name="Ware D.H."/>
            <person name="Buckler E.S."/>
            <person name="Lai J."/>
        </authorList>
    </citation>
    <scope>NUCLEOTIDE SEQUENCE [LARGE SCALE GENOMIC DNA]</scope>
    <source>
        <tissue evidence="2">Seedling</tissue>
    </source>
</reference>
<sequence>MAGLYEKPSETYAKKRPQYPKEWFSMLAGLTAGHQRAWDAGCGTGQAAIGMAEHYESVVATDVSEGQIQHAIAHPKVRYLQTPEHLSEDELVSWSAARAPWTWSGFSVSENQKNRRS</sequence>
<gene>
    <name evidence="2" type="ORF">Zm00014a_039535</name>
</gene>
<dbReference type="ExpressionAtlas" id="A0A3L6FB09">
    <property type="expression patterns" value="baseline and differential"/>
</dbReference>
<evidence type="ECO:0000313" key="2">
    <source>
        <dbReference type="EMBL" id="PWZ30130.1"/>
    </source>
</evidence>
<protein>
    <recommendedName>
        <fullName evidence="1">Methyltransferase domain-containing protein</fullName>
    </recommendedName>
</protein>
<evidence type="ECO:0000259" key="1">
    <source>
        <dbReference type="Pfam" id="PF13649"/>
    </source>
</evidence>
<dbReference type="Proteomes" id="UP000251960">
    <property type="component" value="Chromosome 3"/>
</dbReference>
<name>A0A3L6FB09_MAIZE</name>
<dbReference type="Gene3D" id="3.40.50.150">
    <property type="entry name" value="Vaccinia Virus protein VP39"/>
    <property type="match status" value="1"/>
</dbReference>
<dbReference type="InterPro" id="IPR029063">
    <property type="entry name" value="SAM-dependent_MTases_sf"/>
</dbReference>
<dbReference type="Pfam" id="PF13649">
    <property type="entry name" value="Methyltransf_25"/>
    <property type="match status" value="1"/>
</dbReference>
<dbReference type="EMBL" id="NCVQ01000004">
    <property type="protein sequence ID" value="PWZ30130.1"/>
    <property type="molecule type" value="Genomic_DNA"/>
</dbReference>
<dbReference type="PANTHER" id="PTHR44575">
    <property type="entry name" value="OS01G0589200 PROTEIN"/>
    <property type="match status" value="1"/>
</dbReference>
<proteinExistence type="predicted"/>
<organism evidence="2">
    <name type="scientific">Zea mays</name>
    <name type="common">Maize</name>
    <dbReference type="NCBI Taxonomy" id="4577"/>
    <lineage>
        <taxon>Eukaryota</taxon>
        <taxon>Viridiplantae</taxon>
        <taxon>Streptophyta</taxon>
        <taxon>Embryophyta</taxon>
        <taxon>Tracheophyta</taxon>
        <taxon>Spermatophyta</taxon>
        <taxon>Magnoliopsida</taxon>
        <taxon>Liliopsida</taxon>
        <taxon>Poales</taxon>
        <taxon>Poaceae</taxon>
        <taxon>PACMAD clade</taxon>
        <taxon>Panicoideae</taxon>
        <taxon>Andropogonodae</taxon>
        <taxon>Andropogoneae</taxon>
        <taxon>Tripsacinae</taxon>
        <taxon>Zea</taxon>
    </lineage>
</organism>
<dbReference type="PANTHER" id="PTHR44575:SF1">
    <property type="entry name" value="OS01G0716500 PROTEIN"/>
    <property type="match status" value="1"/>
</dbReference>
<feature type="domain" description="Methyltransferase" evidence="1">
    <location>
        <begin position="39"/>
        <end position="75"/>
    </location>
</feature>